<reference evidence="1" key="1">
    <citation type="submission" date="2014-11" db="EMBL/GenBank/DDBJ databases">
        <authorList>
            <person name="Amaro Gonzalez C."/>
        </authorList>
    </citation>
    <scope>NUCLEOTIDE SEQUENCE</scope>
</reference>
<proteinExistence type="predicted"/>
<sequence>MTGCFAFRFFERIFRMLNCIHYSCTS</sequence>
<name>A0A0E9W9K6_ANGAN</name>
<dbReference type="AlphaFoldDB" id="A0A0E9W9K6"/>
<reference evidence="1" key="2">
    <citation type="journal article" date="2015" name="Fish Shellfish Immunol.">
        <title>Early steps in the European eel (Anguilla anguilla)-Vibrio vulnificus interaction in the gills: Role of the RtxA13 toxin.</title>
        <authorList>
            <person name="Callol A."/>
            <person name="Pajuelo D."/>
            <person name="Ebbesson L."/>
            <person name="Teles M."/>
            <person name="MacKenzie S."/>
            <person name="Amaro C."/>
        </authorList>
    </citation>
    <scope>NUCLEOTIDE SEQUENCE</scope>
</reference>
<evidence type="ECO:0000313" key="1">
    <source>
        <dbReference type="EMBL" id="JAH87079.1"/>
    </source>
</evidence>
<accession>A0A0E9W9K6</accession>
<dbReference type="EMBL" id="GBXM01021498">
    <property type="protein sequence ID" value="JAH87079.1"/>
    <property type="molecule type" value="Transcribed_RNA"/>
</dbReference>
<protein>
    <submittedName>
        <fullName evidence="1">Uncharacterized protein</fullName>
    </submittedName>
</protein>
<organism evidence="1">
    <name type="scientific">Anguilla anguilla</name>
    <name type="common">European freshwater eel</name>
    <name type="synonym">Muraena anguilla</name>
    <dbReference type="NCBI Taxonomy" id="7936"/>
    <lineage>
        <taxon>Eukaryota</taxon>
        <taxon>Metazoa</taxon>
        <taxon>Chordata</taxon>
        <taxon>Craniata</taxon>
        <taxon>Vertebrata</taxon>
        <taxon>Euteleostomi</taxon>
        <taxon>Actinopterygii</taxon>
        <taxon>Neopterygii</taxon>
        <taxon>Teleostei</taxon>
        <taxon>Anguilliformes</taxon>
        <taxon>Anguillidae</taxon>
        <taxon>Anguilla</taxon>
    </lineage>
</organism>